<dbReference type="AlphaFoldDB" id="A0AAW2CA22"/>
<name>A0AAW2CA22_9ROSI</name>
<evidence type="ECO:0000256" key="6">
    <source>
        <dbReference type="ARBA" id="ARBA00023015"/>
    </source>
</evidence>
<evidence type="ECO:0000256" key="10">
    <source>
        <dbReference type="ARBA" id="ARBA00049203"/>
    </source>
</evidence>
<keyword evidence="9" id="KW-0539">Nucleus</keyword>
<dbReference type="GO" id="GO:0051723">
    <property type="term" value="F:protein methylesterase activity"/>
    <property type="evidence" value="ECO:0007669"/>
    <property type="project" value="UniProtKB-EC"/>
</dbReference>
<dbReference type="FunFam" id="3.40.50.1820:FF:000152">
    <property type="entry name" value="Protein phosphatase methylesterase 1"/>
    <property type="match status" value="1"/>
</dbReference>
<dbReference type="GO" id="GO:0005634">
    <property type="term" value="C:nucleus"/>
    <property type="evidence" value="ECO:0007669"/>
    <property type="project" value="UniProtKB-SubCell"/>
</dbReference>
<keyword evidence="6" id="KW-0805">Transcription regulation</keyword>
<dbReference type="PANTHER" id="PTHR14189:SF0">
    <property type="entry name" value="PROTEIN PHOSPHATASE METHYLESTERASE 1"/>
    <property type="match status" value="1"/>
</dbReference>
<dbReference type="Gene3D" id="3.40.50.1820">
    <property type="entry name" value="alpha/beta hydrolase"/>
    <property type="match status" value="1"/>
</dbReference>
<dbReference type="InterPro" id="IPR004827">
    <property type="entry name" value="bZIP"/>
</dbReference>
<sequence>MSSGPNADRFMDEKKERKALANREAAKRSRIKKQKEWEGIVTERSVVLEYIKNKRIEIDNYDNDYSMTEKENNSLDAGTLIVNKFLNCMSLYKEKLGISDQMLETPAPKFNHWQEEALFFLESHNYHLDSVVSTFLDNENININPTAIAHPIIPSDSPSSSLSPSKSPDYSPSRSQSRSPSPTPSRPPYQLRSTKRGLTPNNNDRTLDNVRTLADLNRSAREDHGSDSDEPQEYYIGGEKRKMDSSNLTTLSEEETSGSEDQQQQQQQQQQPVSAFASVPIRPPTQSSLQKYAPLDWSAYFDREDDIRIKDTENVFHVYMAGTEGPVVFCLHGGGYSGLSFALAASIIKEKARVVAMDMRGHGKSSAENELDLSIETMCDDVVAVVKEMYGDSPPAIVLVGHSMGGSVAVHVAAKKSLPSLAGLIVVDVVEGTAMASLIHMQKILSSRMQHFSSIEKAIEWSIKGGSLRNVDSARVSIPATLKYDDSKKCYTHRARLVETEQYWRGWYEGLSEKYLSCTAPKLLLLAGTDRLDRALTIGQMQGKFQMVVVRHTGHAIQEDVPEEFATLVLNFISRNRIGPHGVEIPGLRRPSQPQP</sequence>
<evidence type="ECO:0000256" key="2">
    <source>
        <dbReference type="ARBA" id="ARBA00008645"/>
    </source>
</evidence>
<evidence type="ECO:0000313" key="14">
    <source>
        <dbReference type="Proteomes" id="UP001459277"/>
    </source>
</evidence>
<evidence type="ECO:0000313" key="13">
    <source>
        <dbReference type="EMBL" id="KAK9995120.1"/>
    </source>
</evidence>
<comment type="similarity">
    <text evidence="2">Belongs to the AB hydrolase superfamily.</text>
</comment>
<feature type="region of interest" description="Disordered" evidence="11">
    <location>
        <begin position="149"/>
        <end position="275"/>
    </location>
</feature>
<dbReference type="CDD" id="cd14702">
    <property type="entry name" value="bZIP_plant_GBF1"/>
    <property type="match status" value="1"/>
</dbReference>
<proteinExistence type="inferred from homology"/>
<evidence type="ECO:0000256" key="7">
    <source>
        <dbReference type="ARBA" id="ARBA00023125"/>
    </source>
</evidence>
<gene>
    <name evidence="13" type="ORF">SO802_024823</name>
</gene>
<evidence type="ECO:0000256" key="1">
    <source>
        <dbReference type="ARBA" id="ARBA00004123"/>
    </source>
</evidence>
<evidence type="ECO:0000256" key="8">
    <source>
        <dbReference type="ARBA" id="ARBA00023163"/>
    </source>
</evidence>
<dbReference type="PRINTS" id="PR00111">
    <property type="entry name" value="ABHYDROLASE"/>
</dbReference>
<dbReference type="InterPro" id="IPR000073">
    <property type="entry name" value="AB_hydrolase_1"/>
</dbReference>
<dbReference type="GO" id="GO:0003677">
    <property type="term" value="F:DNA binding"/>
    <property type="evidence" value="ECO:0007669"/>
    <property type="project" value="UniProtKB-KW"/>
</dbReference>
<feature type="compositionally biased region" description="Low complexity" evidence="11">
    <location>
        <begin position="259"/>
        <end position="271"/>
    </location>
</feature>
<evidence type="ECO:0000256" key="9">
    <source>
        <dbReference type="ARBA" id="ARBA00023242"/>
    </source>
</evidence>
<dbReference type="EMBL" id="JAZDWU010000008">
    <property type="protein sequence ID" value="KAK9995120.1"/>
    <property type="molecule type" value="Genomic_DNA"/>
</dbReference>
<evidence type="ECO:0000256" key="11">
    <source>
        <dbReference type="SAM" id="MobiDB-lite"/>
    </source>
</evidence>
<reference evidence="13 14" key="1">
    <citation type="submission" date="2024-01" db="EMBL/GenBank/DDBJ databases">
        <title>A telomere-to-telomere, gap-free genome of sweet tea (Lithocarpus litseifolius).</title>
        <authorList>
            <person name="Zhou J."/>
        </authorList>
    </citation>
    <scope>NUCLEOTIDE SEQUENCE [LARGE SCALE GENOMIC DNA]</scope>
    <source>
        <strain evidence="13">Zhou-2022a</strain>
        <tissue evidence="13">Leaf</tissue>
    </source>
</reference>
<keyword evidence="8" id="KW-0804">Transcription</keyword>
<dbReference type="InterPro" id="IPR029058">
    <property type="entry name" value="AB_hydrolase_fold"/>
</dbReference>
<organism evidence="13 14">
    <name type="scientific">Lithocarpus litseifolius</name>
    <dbReference type="NCBI Taxonomy" id="425828"/>
    <lineage>
        <taxon>Eukaryota</taxon>
        <taxon>Viridiplantae</taxon>
        <taxon>Streptophyta</taxon>
        <taxon>Embryophyta</taxon>
        <taxon>Tracheophyta</taxon>
        <taxon>Spermatophyta</taxon>
        <taxon>Magnoliopsida</taxon>
        <taxon>eudicotyledons</taxon>
        <taxon>Gunneridae</taxon>
        <taxon>Pentapetalae</taxon>
        <taxon>rosids</taxon>
        <taxon>fabids</taxon>
        <taxon>Fagales</taxon>
        <taxon>Fagaceae</taxon>
        <taxon>Lithocarpus</taxon>
    </lineage>
</organism>
<feature type="compositionally biased region" description="Basic and acidic residues" evidence="11">
    <location>
        <begin position="9"/>
        <end position="27"/>
    </location>
</feature>
<evidence type="ECO:0000259" key="12">
    <source>
        <dbReference type="PROSITE" id="PS00036"/>
    </source>
</evidence>
<dbReference type="EC" id="3.1.1.89" evidence="3"/>
<dbReference type="InterPro" id="IPR045314">
    <property type="entry name" value="bZIP_plant_GBF1"/>
</dbReference>
<feature type="compositionally biased region" description="Low complexity" evidence="11">
    <location>
        <begin position="154"/>
        <end position="180"/>
    </location>
</feature>
<comment type="subcellular location">
    <subcellularLocation>
        <location evidence="1">Nucleus</location>
    </subcellularLocation>
</comment>
<accession>A0AAW2CA22</accession>
<keyword evidence="5" id="KW-0378">Hydrolase</keyword>
<dbReference type="SUPFAM" id="SSF53474">
    <property type="entry name" value="alpha/beta-Hydrolases"/>
    <property type="match status" value="1"/>
</dbReference>
<comment type="catalytic activity">
    <reaction evidence="10">
        <text>[phosphatase 2A protein]-C-terminal L-leucine methyl ester + H2O = [phosphatase 2A protein]-C-terminal L-leucine + methanol + H(+)</text>
        <dbReference type="Rhea" id="RHEA:48548"/>
        <dbReference type="Rhea" id="RHEA-COMP:12134"/>
        <dbReference type="Rhea" id="RHEA-COMP:12135"/>
        <dbReference type="ChEBI" id="CHEBI:15377"/>
        <dbReference type="ChEBI" id="CHEBI:15378"/>
        <dbReference type="ChEBI" id="CHEBI:17790"/>
        <dbReference type="ChEBI" id="CHEBI:90516"/>
        <dbReference type="ChEBI" id="CHEBI:90517"/>
        <dbReference type="EC" id="3.1.1.89"/>
    </reaction>
</comment>
<dbReference type="SMART" id="SM00338">
    <property type="entry name" value="BRLZ"/>
    <property type="match status" value="1"/>
</dbReference>
<evidence type="ECO:0000256" key="3">
    <source>
        <dbReference type="ARBA" id="ARBA00013111"/>
    </source>
</evidence>
<evidence type="ECO:0000256" key="4">
    <source>
        <dbReference type="ARBA" id="ARBA00022487"/>
    </source>
</evidence>
<dbReference type="GO" id="GO:0003700">
    <property type="term" value="F:DNA-binding transcription factor activity"/>
    <property type="evidence" value="ECO:0007669"/>
    <property type="project" value="InterPro"/>
</dbReference>
<feature type="region of interest" description="Disordered" evidence="11">
    <location>
        <begin position="1"/>
        <end position="30"/>
    </location>
</feature>
<keyword evidence="7" id="KW-0238">DNA-binding</keyword>
<dbReference type="PANTHER" id="PTHR14189">
    <property type="entry name" value="PROTEIN PHOSPHATASE METHYLESTERASE-1 RELATED"/>
    <property type="match status" value="1"/>
</dbReference>
<dbReference type="Proteomes" id="UP001459277">
    <property type="component" value="Unassembled WGS sequence"/>
</dbReference>
<feature type="domain" description="BZIP" evidence="12">
    <location>
        <begin position="17"/>
        <end position="32"/>
    </location>
</feature>
<keyword evidence="4" id="KW-0719">Serine esterase</keyword>
<dbReference type="Pfam" id="PF12697">
    <property type="entry name" value="Abhydrolase_6"/>
    <property type="match status" value="1"/>
</dbReference>
<keyword evidence="14" id="KW-1185">Reference proteome</keyword>
<evidence type="ECO:0000256" key="5">
    <source>
        <dbReference type="ARBA" id="ARBA00022801"/>
    </source>
</evidence>
<dbReference type="InterPro" id="IPR016812">
    <property type="entry name" value="PPase_methylesterase_euk"/>
</dbReference>
<feature type="compositionally biased region" description="Basic and acidic residues" evidence="11">
    <location>
        <begin position="218"/>
        <end position="227"/>
    </location>
</feature>
<comment type="caution">
    <text evidence="13">The sequence shown here is derived from an EMBL/GenBank/DDBJ whole genome shotgun (WGS) entry which is preliminary data.</text>
</comment>
<dbReference type="PROSITE" id="PS00036">
    <property type="entry name" value="BZIP_BASIC"/>
    <property type="match status" value="1"/>
</dbReference>
<protein>
    <recommendedName>
        <fullName evidence="3">protein phosphatase methylesterase-1</fullName>
        <ecNumber evidence="3">3.1.1.89</ecNumber>
    </recommendedName>
</protein>